<feature type="compositionally biased region" description="Low complexity" evidence="1">
    <location>
        <begin position="84"/>
        <end position="95"/>
    </location>
</feature>
<organism evidence="4">
    <name type="scientific">Echinostoma caproni</name>
    <dbReference type="NCBI Taxonomy" id="27848"/>
    <lineage>
        <taxon>Eukaryota</taxon>
        <taxon>Metazoa</taxon>
        <taxon>Spiralia</taxon>
        <taxon>Lophotrochozoa</taxon>
        <taxon>Platyhelminthes</taxon>
        <taxon>Trematoda</taxon>
        <taxon>Digenea</taxon>
        <taxon>Plagiorchiida</taxon>
        <taxon>Echinostomata</taxon>
        <taxon>Echinostomatoidea</taxon>
        <taxon>Echinostomatidae</taxon>
        <taxon>Echinostoma</taxon>
    </lineage>
</organism>
<feature type="region of interest" description="Disordered" evidence="1">
    <location>
        <begin position="1"/>
        <end position="117"/>
    </location>
</feature>
<gene>
    <name evidence="2" type="ORF">ECPE_LOCUS11396</name>
</gene>
<dbReference type="OrthoDB" id="193931at2759"/>
<evidence type="ECO:0000313" key="4">
    <source>
        <dbReference type="WBParaSite" id="ECPE_0001143101-mRNA-1"/>
    </source>
</evidence>
<dbReference type="AlphaFoldDB" id="A0A183AWR1"/>
<sequence>MDSTWKPMAKRNDDSSTQPAEEDTRSFQHPRVTVRHRLPPTQDSQGSSSTGSGATGMSLGTSGGSVSSGKSAKQPGKSGGAGRGTRCSSSASSSTEETEARERRFGSLDLHPLPTVGSSTAMASAVRRSLIGSGAHCPHHLHYNALLTMHQRFVSHTEGPADSLDCHSSQPSVPTVNTPAGYPGPETEPAALSAASLANKSEIEPSMTATKSISTAVQNPMRLFGVLPPSLWPCLLCPLHGASLANSSALLMAEIEQGASTTVPNKDDPAALLTDATAMRDSNASSGLDQSAALTYSSVSTEPNSTMSSSSVADKWFDSGSASSHPAPHIGPYQLGPTLGRGNFAVVKLAKHIPTKMKALFKRLIVIEFTFIYMFNFTIDVSIA</sequence>
<dbReference type="EMBL" id="UZAN01050760">
    <property type="protein sequence ID" value="VDP88445.1"/>
    <property type="molecule type" value="Genomic_DNA"/>
</dbReference>
<name>A0A183AWR1_9TREM</name>
<reference evidence="4" key="1">
    <citation type="submission" date="2016-06" db="UniProtKB">
        <authorList>
            <consortium name="WormBaseParasite"/>
        </authorList>
    </citation>
    <scope>IDENTIFICATION</scope>
</reference>
<dbReference type="WBParaSite" id="ECPE_0001143101-mRNA-1">
    <property type="protein sequence ID" value="ECPE_0001143101-mRNA-1"/>
    <property type="gene ID" value="ECPE_0001143101"/>
</dbReference>
<dbReference type="Proteomes" id="UP000272942">
    <property type="component" value="Unassembled WGS sequence"/>
</dbReference>
<evidence type="ECO:0000256" key="1">
    <source>
        <dbReference type="SAM" id="MobiDB-lite"/>
    </source>
</evidence>
<reference evidence="2 3" key="2">
    <citation type="submission" date="2018-11" db="EMBL/GenBank/DDBJ databases">
        <authorList>
            <consortium name="Pathogen Informatics"/>
        </authorList>
    </citation>
    <scope>NUCLEOTIDE SEQUENCE [LARGE SCALE GENOMIC DNA]</scope>
    <source>
        <strain evidence="2 3">Egypt</strain>
    </source>
</reference>
<feature type="compositionally biased region" description="Polar residues" evidence="1">
    <location>
        <begin position="166"/>
        <end position="178"/>
    </location>
</feature>
<keyword evidence="3" id="KW-1185">Reference proteome</keyword>
<evidence type="ECO:0000313" key="3">
    <source>
        <dbReference type="Proteomes" id="UP000272942"/>
    </source>
</evidence>
<dbReference type="Gene3D" id="3.30.200.20">
    <property type="entry name" value="Phosphorylase Kinase, domain 1"/>
    <property type="match status" value="1"/>
</dbReference>
<feature type="region of interest" description="Disordered" evidence="1">
    <location>
        <begin position="158"/>
        <end position="194"/>
    </location>
</feature>
<evidence type="ECO:0000313" key="2">
    <source>
        <dbReference type="EMBL" id="VDP88445.1"/>
    </source>
</evidence>
<feature type="compositionally biased region" description="Low complexity" evidence="1">
    <location>
        <begin position="44"/>
        <end position="71"/>
    </location>
</feature>
<accession>A0A183AWR1</accession>
<protein>
    <submittedName>
        <fullName evidence="4">Protein kinase domain-containing protein</fullName>
    </submittedName>
</protein>
<proteinExistence type="predicted"/>